<feature type="region of interest" description="Disordered" evidence="1">
    <location>
        <begin position="1"/>
        <end position="130"/>
    </location>
</feature>
<evidence type="ECO:0000256" key="1">
    <source>
        <dbReference type="SAM" id="MobiDB-lite"/>
    </source>
</evidence>
<dbReference type="EMBL" id="GAIX01002719">
    <property type="protein sequence ID" value="JAA89841.1"/>
    <property type="molecule type" value="Transcribed_RNA"/>
</dbReference>
<dbReference type="AlphaFoldDB" id="S4PBQ7"/>
<proteinExistence type="predicted"/>
<feature type="non-terminal residue" evidence="2">
    <location>
        <position position="130"/>
    </location>
</feature>
<feature type="compositionally biased region" description="Pro residues" evidence="1">
    <location>
        <begin position="1"/>
        <end position="20"/>
    </location>
</feature>
<reference evidence="2" key="2">
    <citation type="submission" date="2013-05" db="EMBL/GenBank/DDBJ databases">
        <authorList>
            <person name="Carter J.-M."/>
            <person name="Baker S.C."/>
            <person name="Pink R."/>
            <person name="Carter D.R.F."/>
            <person name="Collins A."/>
            <person name="Tomlin J."/>
            <person name="Gibbs M."/>
            <person name="Breuker C.J."/>
        </authorList>
    </citation>
    <scope>NUCLEOTIDE SEQUENCE</scope>
    <source>
        <tissue evidence="2">Ovary</tissue>
    </source>
</reference>
<feature type="compositionally biased region" description="Pro residues" evidence="1">
    <location>
        <begin position="107"/>
        <end position="130"/>
    </location>
</feature>
<protein>
    <submittedName>
        <fullName evidence="2">Uncharacterized protein</fullName>
    </submittedName>
</protein>
<name>S4PBQ7_9NEOP</name>
<reference evidence="2" key="1">
    <citation type="journal article" date="2013" name="BMC Genomics">
        <title>Unscrambling butterfly oogenesis.</title>
        <authorList>
            <person name="Carter J.M."/>
            <person name="Baker S.C."/>
            <person name="Pink R."/>
            <person name="Carter D.R."/>
            <person name="Collins A."/>
            <person name="Tomlin J."/>
            <person name="Gibbs M."/>
            <person name="Breuker C.J."/>
        </authorList>
    </citation>
    <scope>NUCLEOTIDE SEQUENCE</scope>
    <source>
        <tissue evidence="2">Ovary</tissue>
    </source>
</reference>
<feature type="compositionally biased region" description="Polar residues" evidence="1">
    <location>
        <begin position="60"/>
        <end position="77"/>
    </location>
</feature>
<accession>S4PBQ7</accession>
<evidence type="ECO:0000313" key="2">
    <source>
        <dbReference type="EMBL" id="JAA89841.1"/>
    </source>
</evidence>
<feature type="compositionally biased region" description="Low complexity" evidence="1">
    <location>
        <begin position="21"/>
        <end position="32"/>
    </location>
</feature>
<feature type="compositionally biased region" description="Pro residues" evidence="1">
    <location>
        <begin position="81"/>
        <end position="96"/>
    </location>
</feature>
<organism evidence="2">
    <name type="scientific">Pararge aegeria</name>
    <name type="common">speckled wood butterfly</name>
    <dbReference type="NCBI Taxonomy" id="116150"/>
    <lineage>
        <taxon>Eukaryota</taxon>
        <taxon>Metazoa</taxon>
        <taxon>Ecdysozoa</taxon>
        <taxon>Arthropoda</taxon>
        <taxon>Hexapoda</taxon>
        <taxon>Insecta</taxon>
        <taxon>Pterygota</taxon>
        <taxon>Neoptera</taxon>
        <taxon>Endopterygota</taxon>
        <taxon>Lepidoptera</taxon>
        <taxon>Glossata</taxon>
        <taxon>Ditrysia</taxon>
        <taxon>Papilionoidea</taxon>
        <taxon>Nymphalidae</taxon>
        <taxon>Satyrinae</taxon>
        <taxon>Satyrini</taxon>
        <taxon>Parargina</taxon>
        <taxon>Pararge</taxon>
    </lineage>
</organism>
<sequence>MNGPMPAPNQRPINQYPPPSSSFSSPSVNQPPINSSYSPVNPSFGIQRPPTSMPPGLPANSHSAPLTGPRNSPQTTGPQVNMPPPSSMPNFAPPVGPLRSNIMNGPSGPPPMSAPITGPMPPKGLPSGPM</sequence>